<dbReference type="PANTHER" id="PTHR36928:SF1">
    <property type="entry name" value="PHOSPHATASE YCDX-RELATED"/>
    <property type="match status" value="1"/>
</dbReference>
<proteinExistence type="predicted"/>
<dbReference type="InterPro" id="IPR016195">
    <property type="entry name" value="Pol/histidinol_Pase-like"/>
</dbReference>
<keyword evidence="1" id="KW-0808">Transferase</keyword>
<evidence type="ECO:0000256" key="1">
    <source>
        <dbReference type="ARBA" id="ARBA00022679"/>
    </source>
</evidence>
<feature type="domain" description="Polymerase/histidinol phosphatase N-terminal" evidence="3">
    <location>
        <begin position="339"/>
        <end position="420"/>
    </location>
</feature>
<dbReference type="SUPFAM" id="SSF89550">
    <property type="entry name" value="PHP domain-like"/>
    <property type="match status" value="1"/>
</dbReference>
<evidence type="ECO:0000313" key="5">
    <source>
        <dbReference type="EMBL" id="OGZ95847.1"/>
    </source>
</evidence>
<dbReference type="InterPro" id="IPR029398">
    <property type="entry name" value="PolB_thumb"/>
</dbReference>
<evidence type="ECO:0000259" key="4">
    <source>
        <dbReference type="SMART" id="SM00483"/>
    </source>
</evidence>
<dbReference type="CDD" id="cd07436">
    <property type="entry name" value="PHP_PolX"/>
    <property type="match status" value="1"/>
</dbReference>
<dbReference type="AlphaFoldDB" id="A0A1G2K8V0"/>
<dbReference type="Pfam" id="PF14520">
    <property type="entry name" value="HHH_5"/>
    <property type="match status" value="1"/>
</dbReference>
<dbReference type="InterPro" id="IPR047967">
    <property type="entry name" value="PolX_PHP"/>
</dbReference>
<dbReference type="NCBIfam" id="NF006375">
    <property type="entry name" value="PRK08609.1"/>
    <property type="match status" value="1"/>
</dbReference>
<evidence type="ECO:0000256" key="2">
    <source>
        <dbReference type="ARBA" id="ARBA00022695"/>
    </source>
</evidence>
<organism evidence="5 6">
    <name type="scientific">Candidatus Sungbacteria bacterium RIFCSPHIGHO2_01_FULL_50_25</name>
    <dbReference type="NCBI Taxonomy" id="1802265"/>
    <lineage>
        <taxon>Bacteria</taxon>
        <taxon>Candidatus Sungiibacteriota</taxon>
    </lineage>
</organism>
<dbReference type="InterPro" id="IPR010996">
    <property type="entry name" value="HHH_MUS81"/>
</dbReference>
<sequence length="572" mass="64447">MTNREIANILREMAALYEMESVLFKPRAYENAAASVESFGEELSDIYKKEGARALENVPGVGKGIAAHIQAILEKKDFSEHVKLKNKYPVDVIGLTAIEGVGPKMVKVLWQKLKIRTVGDLERAARRRKIRGLEHFGEKTEKKILKGISFLRSSGGRKVLGVALSDVFSLRRMIEAFSEVKKIEITGSIRRKKETIGDIDILVVSSKAARVTERFIRLPWIDHVYGTGPTKTNVRLKNGLDADLRIVPEKSFGAALNYFTGSKEHNVALREIAIKKGLKLNEYGLYRGKRMIAGKTEEEVYRALGLRYIAPELREMRGEIEASRKNALPDLIEYGDLKGDLQVQTDWTDGEDSIEAMAHAAIEVGLRYIAITDHTKSLAMTGGADEKKILRQIDEIIKLSKKFLKSDFRILTGAEVNIMKDGSLDISDDVLARLDVVGAAVHSHFGLSRAEETKRVIRAMENKNVDIIFHLTGRLINKREPIQIDFEEILKAAKRTGTILEINAFPERADIKDQYIRECVREGVKMSIDSDAHAREHFKLLEYGIAQARRGWATRADIINAWPVEKMLNFLK</sequence>
<dbReference type="InterPro" id="IPR022311">
    <property type="entry name" value="PolX-like"/>
</dbReference>
<dbReference type="Gene3D" id="3.20.20.140">
    <property type="entry name" value="Metal-dependent hydrolases"/>
    <property type="match status" value="1"/>
</dbReference>
<dbReference type="InterPro" id="IPR027421">
    <property type="entry name" value="DNA_pol_lamdba_lyase_dom_sf"/>
</dbReference>
<gene>
    <name evidence="5" type="ORF">A2847_01285</name>
</gene>
<dbReference type="SUPFAM" id="SSF47802">
    <property type="entry name" value="DNA polymerase beta, N-terminal domain-like"/>
    <property type="match status" value="1"/>
</dbReference>
<dbReference type="Proteomes" id="UP000178574">
    <property type="component" value="Unassembled WGS sequence"/>
</dbReference>
<dbReference type="InterPro" id="IPR050243">
    <property type="entry name" value="PHP_phosphatase"/>
</dbReference>
<name>A0A1G2K8V0_9BACT</name>
<dbReference type="PIRSF" id="PIRSF005047">
    <property type="entry name" value="UCP005047_YshC"/>
    <property type="match status" value="1"/>
</dbReference>
<dbReference type="CDD" id="cd00141">
    <property type="entry name" value="NT_POLXc"/>
    <property type="match status" value="1"/>
</dbReference>
<dbReference type="Gene3D" id="3.30.460.10">
    <property type="entry name" value="Beta Polymerase, domain 2"/>
    <property type="match status" value="1"/>
</dbReference>
<dbReference type="GO" id="GO:0003887">
    <property type="term" value="F:DNA-directed DNA polymerase activity"/>
    <property type="evidence" value="ECO:0007669"/>
    <property type="project" value="InterPro"/>
</dbReference>
<dbReference type="Pfam" id="PF02811">
    <property type="entry name" value="PHP"/>
    <property type="match status" value="1"/>
</dbReference>
<dbReference type="InterPro" id="IPR043519">
    <property type="entry name" value="NT_sf"/>
</dbReference>
<dbReference type="SMART" id="SM00481">
    <property type="entry name" value="POLIIIAc"/>
    <property type="match status" value="1"/>
</dbReference>
<accession>A0A1G2K8V0</accession>
<keyword evidence="2" id="KW-0548">Nucleotidyltransferase</keyword>
<dbReference type="InterPro" id="IPR004013">
    <property type="entry name" value="PHP_dom"/>
</dbReference>
<dbReference type="Gene3D" id="1.10.150.20">
    <property type="entry name" value="5' to 3' exonuclease, C-terminal subdomain"/>
    <property type="match status" value="1"/>
</dbReference>
<dbReference type="GO" id="GO:0042578">
    <property type="term" value="F:phosphoric ester hydrolase activity"/>
    <property type="evidence" value="ECO:0007669"/>
    <property type="project" value="TreeGrafter"/>
</dbReference>
<dbReference type="SUPFAM" id="SSF81301">
    <property type="entry name" value="Nucleotidyltransferase"/>
    <property type="match status" value="1"/>
</dbReference>
<dbReference type="SMART" id="SM00483">
    <property type="entry name" value="POLXc"/>
    <property type="match status" value="1"/>
</dbReference>
<dbReference type="GO" id="GO:0005829">
    <property type="term" value="C:cytosol"/>
    <property type="evidence" value="ECO:0007669"/>
    <property type="project" value="TreeGrafter"/>
</dbReference>
<dbReference type="GO" id="GO:0003677">
    <property type="term" value="F:DNA binding"/>
    <property type="evidence" value="ECO:0007669"/>
    <property type="project" value="InterPro"/>
</dbReference>
<dbReference type="SUPFAM" id="SSF158702">
    <property type="entry name" value="Sec63 N-terminal domain-like"/>
    <property type="match status" value="1"/>
</dbReference>
<dbReference type="Gene3D" id="1.10.150.110">
    <property type="entry name" value="DNA polymerase beta, N-terminal domain-like"/>
    <property type="match status" value="1"/>
</dbReference>
<dbReference type="InterPro" id="IPR037160">
    <property type="entry name" value="DNA_Pol_thumb_sf"/>
</dbReference>
<dbReference type="PANTHER" id="PTHR36928">
    <property type="entry name" value="PHOSPHATASE YCDX-RELATED"/>
    <property type="match status" value="1"/>
</dbReference>
<comment type="caution">
    <text evidence="5">The sequence shown here is derived from an EMBL/GenBank/DDBJ whole genome shotgun (WGS) entry which is preliminary data.</text>
</comment>
<reference evidence="5 6" key="1">
    <citation type="journal article" date="2016" name="Nat. Commun.">
        <title>Thousands of microbial genomes shed light on interconnected biogeochemical processes in an aquifer system.</title>
        <authorList>
            <person name="Anantharaman K."/>
            <person name="Brown C.T."/>
            <person name="Hug L.A."/>
            <person name="Sharon I."/>
            <person name="Castelle C.J."/>
            <person name="Probst A.J."/>
            <person name="Thomas B.C."/>
            <person name="Singh A."/>
            <person name="Wilkins M.J."/>
            <person name="Karaoz U."/>
            <person name="Brodie E.L."/>
            <person name="Williams K.H."/>
            <person name="Hubbard S.S."/>
            <person name="Banfield J.F."/>
        </authorList>
    </citation>
    <scope>NUCLEOTIDE SEQUENCE [LARGE SCALE GENOMIC DNA]</scope>
</reference>
<evidence type="ECO:0000259" key="3">
    <source>
        <dbReference type="SMART" id="SM00481"/>
    </source>
</evidence>
<dbReference type="Pfam" id="PF14791">
    <property type="entry name" value="DNA_pol_B_thumb"/>
    <property type="match status" value="1"/>
</dbReference>
<dbReference type="Pfam" id="PF14716">
    <property type="entry name" value="HHH_8"/>
    <property type="match status" value="1"/>
</dbReference>
<evidence type="ECO:0000313" key="6">
    <source>
        <dbReference type="Proteomes" id="UP000178574"/>
    </source>
</evidence>
<dbReference type="GO" id="GO:0008270">
    <property type="term" value="F:zinc ion binding"/>
    <property type="evidence" value="ECO:0007669"/>
    <property type="project" value="TreeGrafter"/>
</dbReference>
<feature type="domain" description="DNA-directed DNA polymerase X" evidence="4">
    <location>
        <begin position="1"/>
        <end position="315"/>
    </location>
</feature>
<protein>
    <submittedName>
        <fullName evidence="5">DNA polymerase III</fullName>
    </submittedName>
</protein>
<dbReference type="EMBL" id="MHQD01000027">
    <property type="protein sequence ID" value="OGZ95847.1"/>
    <property type="molecule type" value="Genomic_DNA"/>
</dbReference>
<dbReference type="Gene3D" id="3.30.210.10">
    <property type="entry name" value="DNA polymerase, thumb domain"/>
    <property type="match status" value="1"/>
</dbReference>
<dbReference type="InterPro" id="IPR002054">
    <property type="entry name" value="DNA-dir_DNA_pol_X"/>
</dbReference>
<dbReference type="InterPro" id="IPR003141">
    <property type="entry name" value="Pol/His_phosphatase_N"/>
</dbReference>